<dbReference type="EMBL" id="BMAT01001991">
    <property type="protein sequence ID" value="GFR96834.1"/>
    <property type="molecule type" value="Genomic_DNA"/>
</dbReference>
<dbReference type="InterPro" id="IPR002999">
    <property type="entry name" value="Tudor"/>
</dbReference>
<name>A0AAV4HGZ9_9GAST</name>
<dbReference type="Proteomes" id="UP000762676">
    <property type="component" value="Unassembled WGS sequence"/>
</dbReference>
<organism evidence="3 4">
    <name type="scientific">Elysia marginata</name>
    <dbReference type="NCBI Taxonomy" id="1093978"/>
    <lineage>
        <taxon>Eukaryota</taxon>
        <taxon>Metazoa</taxon>
        <taxon>Spiralia</taxon>
        <taxon>Lophotrochozoa</taxon>
        <taxon>Mollusca</taxon>
        <taxon>Gastropoda</taxon>
        <taxon>Heterobranchia</taxon>
        <taxon>Euthyneura</taxon>
        <taxon>Panpulmonata</taxon>
        <taxon>Sacoglossa</taxon>
        <taxon>Placobranchoidea</taxon>
        <taxon>Plakobranchidae</taxon>
        <taxon>Elysia</taxon>
    </lineage>
</organism>
<keyword evidence="4" id="KW-1185">Reference proteome</keyword>
<dbReference type="Gene3D" id="2.30.30.140">
    <property type="match status" value="1"/>
</dbReference>
<reference evidence="3 4" key="1">
    <citation type="journal article" date="2021" name="Elife">
        <title>Chloroplast acquisition without the gene transfer in kleptoplastic sea slugs, Plakobranchus ocellatus.</title>
        <authorList>
            <person name="Maeda T."/>
            <person name="Takahashi S."/>
            <person name="Yoshida T."/>
            <person name="Shimamura S."/>
            <person name="Takaki Y."/>
            <person name="Nagai Y."/>
            <person name="Toyoda A."/>
            <person name="Suzuki Y."/>
            <person name="Arimoto A."/>
            <person name="Ishii H."/>
            <person name="Satoh N."/>
            <person name="Nishiyama T."/>
            <person name="Hasebe M."/>
            <person name="Maruyama T."/>
            <person name="Minagawa J."/>
            <person name="Obokata J."/>
            <person name="Shigenobu S."/>
        </authorList>
    </citation>
    <scope>NUCLEOTIDE SEQUENCE [LARGE SCALE GENOMIC DNA]</scope>
</reference>
<evidence type="ECO:0000313" key="3">
    <source>
        <dbReference type="EMBL" id="GFR96834.1"/>
    </source>
</evidence>
<evidence type="ECO:0000259" key="2">
    <source>
        <dbReference type="PROSITE" id="PS50304"/>
    </source>
</evidence>
<proteinExistence type="predicted"/>
<evidence type="ECO:0000313" key="4">
    <source>
        <dbReference type="Proteomes" id="UP000762676"/>
    </source>
</evidence>
<sequence length="118" mass="13205">MNKFYPAVVENVHQAGSTVVVTFIEYGNQEEVLTQDLMPFQQQGWPFEIPTHMYNMSGGVDPSLQDPGYSAGPAFVPPMEFTRGGNIYQGGGGGRRRPDSDRRKPTQKYYVAPSQKHH</sequence>
<dbReference type="PROSITE" id="PS50304">
    <property type="entry name" value="TUDOR"/>
    <property type="match status" value="1"/>
</dbReference>
<feature type="domain" description="Tudor" evidence="2">
    <location>
        <begin position="1"/>
        <end position="47"/>
    </location>
</feature>
<feature type="region of interest" description="Disordered" evidence="1">
    <location>
        <begin position="64"/>
        <end position="118"/>
    </location>
</feature>
<gene>
    <name evidence="3" type="ORF">ElyMa_000978700</name>
</gene>
<evidence type="ECO:0000256" key="1">
    <source>
        <dbReference type="SAM" id="MobiDB-lite"/>
    </source>
</evidence>
<dbReference type="SUPFAM" id="SSF63748">
    <property type="entry name" value="Tudor/PWWP/MBT"/>
    <property type="match status" value="1"/>
</dbReference>
<comment type="caution">
    <text evidence="3">The sequence shown here is derived from an EMBL/GenBank/DDBJ whole genome shotgun (WGS) entry which is preliminary data.</text>
</comment>
<protein>
    <submittedName>
        <fullName evidence="3">Tudor domain-containing protein 3</fullName>
    </submittedName>
</protein>
<accession>A0AAV4HGZ9</accession>
<dbReference type="AlphaFoldDB" id="A0AAV4HGZ9"/>